<sequence length="302" mass="34604">MESDEEIESAEAQISSNNENPIQKGKPYTVIMIEGIIIKELAATPQYKKCQNNHIHEKCQSDPETYVDDKYLDDLSKNLDNPQVGVHLFCESQGLGLQYEDGFPENAQIFSDVLLSESDDFKASAMVTECAVPRDTKEETAVYLFNCKINYQLLEVLGDKLNGMQAMTEMEHEKCKKEDIHKKCQSNPATYAPDEYLDNLPKYLDNPQVGAHMLCESQGLGLQDKDGKLNYRNIKHKVKLSVHNEDKANKLVKECAMQRKTKEKTAVYLFMCLDKHGTLRYSIIYFWSKVPKFIKKIPQFVK</sequence>
<feature type="region of interest" description="Disordered" evidence="1">
    <location>
        <begin position="1"/>
        <end position="21"/>
    </location>
</feature>
<protein>
    <submittedName>
        <fullName evidence="2">Uncharacterized protein</fullName>
    </submittedName>
</protein>
<keyword evidence="3" id="KW-1185">Reference proteome</keyword>
<dbReference type="Proteomes" id="UP001162162">
    <property type="component" value="Unassembled WGS sequence"/>
</dbReference>
<evidence type="ECO:0000256" key="1">
    <source>
        <dbReference type="SAM" id="MobiDB-lite"/>
    </source>
</evidence>
<evidence type="ECO:0000313" key="3">
    <source>
        <dbReference type="Proteomes" id="UP001162162"/>
    </source>
</evidence>
<dbReference type="GO" id="GO:0005549">
    <property type="term" value="F:odorant binding"/>
    <property type="evidence" value="ECO:0007669"/>
    <property type="project" value="InterPro"/>
</dbReference>
<organism evidence="2 3">
    <name type="scientific">Aromia moschata</name>
    <dbReference type="NCBI Taxonomy" id="1265417"/>
    <lineage>
        <taxon>Eukaryota</taxon>
        <taxon>Metazoa</taxon>
        <taxon>Ecdysozoa</taxon>
        <taxon>Arthropoda</taxon>
        <taxon>Hexapoda</taxon>
        <taxon>Insecta</taxon>
        <taxon>Pterygota</taxon>
        <taxon>Neoptera</taxon>
        <taxon>Endopterygota</taxon>
        <taxon>Coleoptera</taxon>
        <taxon>Polyphaga</taxon>
        <taxon>Cucujiformia</taxon>
        <taxon>Chrysomeloidea</taxon>
        <taxon>Cerambycidae</taxon>
        <taxon>Cerambycinae</taxon>
        <taxon>Callichromatini</taxon>
        <taxon>Aromia</taxon>
    </lineage>
</organism>
<comment type="caution">
    <text evidence="2">The sequence shown here is derived from an EMBL/GenBank/DDBJ whole genome shotgun (WGS) entry which is preliminary data.</text>
</comment>
<evidence type="ECO:0000313" key="2">
    <source>
        <dbReference type="EMBL" id="KAJ8955668.1"/>
    </source>
</evidence>
<dbReference type="AlphaFoldDB" id="A0AAV8YXQ5"/>
<gene>
    <name evidence="2" type="ORF">NQ318_008537</name>
</gene>
<name>A0AAV8YXQ5_9CUCU</name>
<dbReference type="Gene3D" id="1.10.238.20">
    <property type="entry name" value="Pheromone/general odorant binding protein domain"/>
    <property type="match status" value="2"/>
</dbReference>
<proteinExistence type="predicted"/>
<dbReference type="InterPro" id="IPR006170">
    <property type="entry name" value="PBP/GOBP"/>
</dbReference>
<dbReference type="Pfam" id="PF01395">
    <property type="entry name" value="PBP_GOBP"/>
    <property type="match status" value="1"/>
</dbReference>
<dbReference type="SUPFAM" id="SSF47565">
    <property type="entry name" value="Insect pheromone/odorant-binding proteins"/>
    <property type="match status" value="1"/>
</dbReference>
<reference evidence="2" key="1">
    <citation type="journal article" date="2023" name="Insect Mol. Biol.">
        <title>Genome sequencing provides insights into the evolution of gene families encoding plant cell wall-degrading enzymes in longhorned beetles.</title>
        <authorList>
            <person name="Shin N.R."/>
            <person name="Okamura Y."/>
            <person name="Kirsch R."/>
            <person name="Pauchet Y."/>
        </authorList>
    </citation>
    <scope>NUCLEOTIDE SEQUENCE</scope>
    <source>
        <strain evidence="2">AMC_N1</strain>
    </source>
</reference>
<accession>A0AAV8YXQ5</accession>
<dbReference type="InterPro" id="IPR036728">
    <property type="entry name" value="PBP_GOBP_sf"/>
</dbReference>
<dbReference type="EMBL" id="JAPWTK010000036">
    <property type="protein sequence ID" value="KAJ8955668.1"/>
    <property type="molecule type" value="Genomic_DNA"/>
</dbReference>